<protein>
    <submittedName>
        <fullName evidence="4">Transglutaminase</fullName>
    </submittedName>
</protein>
<feature type="transmembrane region" description="Helical" evidence="2">
    <location>
        <begin position="191"/>
        <end position="209"/>
    </location>
</feature>
<keyword evidence="2" id="KW-0812">Transmembrane</keyword>
<accession>A0A1P8U6E2</accession>
<feature type="transmembrane region" description="Helical" evidence="2">
    <location>
        <begin position="59"/>
        <end position="77"/>
    </location>
</feature>
<dbReference type="OrthoDB" id="9804023at2"/>
<dbReference type="InterPro" id="IPR052901">
    <property type="entry name" value="Bact_TGase-like"/>
</dbReference>
<evidence type="ECO:0000313" key="5">
    <source>
        <dbReference type="Proteomes" id="UP000187185"/>
    </source>
</evidence>
<evidence type="ECO:0000256" key="1">
    <source>
        <dbReference type="SAM" id="MobiDB-lite"/>
    </source>
</evidence>
<dbReference type="InterPro" id="IPR002931">
    <property type="entry name" value="Transglutaminase-like"/>
</dbReference>
<dbReference type="RefSeq" id="WP_076689868.1">
    <property type="nucleotide sequence ID" value="NZ_CP018762.1"/>
</dbReference>
<feature type="region of interest" description="Disordered" evidence="1">
    <location>
        <begin position="561"/>
        <end position="605"/>
    </location>
</feature>
<evidence type="ECO:0000256" key="2">
    <source>
        <dbReference type="SAM" id="Phobius"/>
    </source>
</evidence>
<dbReference type="Pfam" id="PF11992">
    <property type="entry name" value="TgpA_N"/>
    <property type="match status" value="1"/>
</dbReference>
<feature type="transmembrane region" description="Helical" evidence="2">
    <location>
        <begin position="89"/>
        <end position="113"/>
    </location>
</feature>
<dbReference type="SMART" id="SM00460">
    <property type="entry name" value="TGc"/>
    <property type="match status" value="1"/>
</dbReference>
<sequence>MSARDAQNVRETPVAPGTPPARPVGRARPRGEFRLTLALWIGVVMTLVPLTRVVAPGPWIPGAAALSAALLALGFLLRRLRVPAVGVTLSLLAAWTAVITSAFFSADALFAVIPTGAVFGEAARLVEVASAEIFVGVAPLPVSPALAFVIVAALSLLAVALDHVVLTARMPLLAGIALVAVWLIPAIAVPAGVDVIAFALLAASVLYLIRAETRTRESAATAARSGGVTAVAMTIGAVAIVGALVAGPVLPAPVAGAGTGVAASIDPTLNLGADLRRRSDVPVLTMHGDATTLPYLRVATLSQFDGQVWMPDRTRSVALPDGLEPLVVAPDVAVTERRTSISVSALSSSALPVPYAAVEITGIDDTWRTSPYSRTVLSGRSSAQGQNYEVLSQQATPTLEQIQSTRAATAESSIDVTSLPEDTPAVIGELAAQVTAGAGSDYDKLLALQSWFRGPEFAYSLDAPVEDGFDDQGTLAVAEFLEVKKGYCVHFAGAFALMARALDMPSRIVVGFLPGDLTGESVDGEPVSQVTTSQLHAWPEVYFEDIGWVAFEPTKSLGTPTRFASAADTPVGSGADPERPTDAASPAPSSTGGPADRPDQGSVDASGPAVRVIDLRPLLTAVGAVLVIALLPGAAGAFRRWLRRRRGTAGAAWRYLQDTAIDLGVSVSASETPRAFGTRLSAVADAPPTETARLVGAVERESYGGDRARDRGTRGTEARRAMADAVAIRQAMLAALPPAARVRAIAVPRSLVIRPGSAFADRDAPA</sequence>
<dbReference type="PANTHER" id="PTHR42736:SF1">
    <property type="entry name" value="PROTEIN-GLUTAMINE GAMMA-GLUTAMYLTRANSFERASE"/>
    <property type="match status" value="1"/>
</dbReference>
<name>A0A1P8U6E2_9MICO</name>
<feature type="transmembrane region" description="Helical" evidence="2">
    <location>
        <begin position="618"/>
        <end position="638"/>
    </location>
</feature>
<dbReference type="KEGG" id="maur:BOH66_04980"/>
<feature type="transmembrane region" description="Helical" evidence="2">
    <location>
        <begin position="166"/>
        <end position="185"/>
    </location>
</feature>
<feature type="region of interest" description="Disordered" evidence="1">
    <location>
        <begin position="1"/>
        <end position="27"/>
    </location>
</feature>
<dbReference type="AlphaFoldDB" id="A0A1P8U6E2"/>
<feature type="transmembrane region" description="Helical" evidence="2">
    <location>
        <begin position="230"/>
        <end position="250"/>
    </location>
</feature>
<dbReference type="InterPro" id="IPR021878">
    <property type="entry name" value="TgpA_N"/>
</dbReference>
<dbReference type="EMBL" id="CP018762">
    <property type="protein sequence ID" value="APZ33690.1"/>
    <property type="molecule type" value="Genomic_DNA"/>
</dbReference>
<proteinExistence type="predicted"/>
<dbReference type="PANTHER" id="PTHR42736">
    <property type="entry name" value="PROTEIN-GLUTAMINE GAMMA-GLUTAMYLTRANSFERASE"/>
    <property type="match status" value="1"/>
</dbReference>
<keyword evidence="5" id="KW-1185">Reference proteome</keyword>
<keyword evidence="2" id="KW-0472">Membrane</keyword>
<feature type="domain" description="Transglutaminase-like" evidence="3">
    <location>
        <begin position="480"/>
        <end position="555"/>
    </location>
</feature>
<dbReference type="Proteomes" id="UP000187185">
    <property type="component" value="Chromosome"/>
</dbReference>
<dbReference type="SUPFAM" id="SSF54001">
    <property type="entry name" value="Cysteine proteinases"/>
    <property type="match status" value="1"/>
</dbReference>
<feature type="transmembrane region" description="Helical" evidence="2">
    <location>
        <begin position="133"/>
        <end position="159"/>
    </location>
</feature>
<dbReference type="InterPro" id="IPR038765">
    <property type="entry name" value="Papain-like_cys_pep_sf"/>
</dbReference>
<reference evidence="4 5" key="1">
    <citation type="submission" date="2016-12" db="EMBL/GenBank/DDBJ databases">
        <title>Complete genome sequence of Microbacterium aurum KACC 15219.</title>
        <authorList>
            <person name="Jung Y."/>
            <person name="Shin J.-H."/>
            <person name="Lee Y.-J."/>
            <person name="Yi H."/>
            <person name="Bahn Y.-S."/>
            <person name="Kim J.F."/>
            <person name="Lee D.-W."/>
        </authorList>
    </citation>
    <scope>NUCLEOTIDE SEQUENCE [LARGE SCALE GENOMIC DNA]</scope>
    <source>
        <strain evidence="4 5">KACC 15219</strain>
    </source>
</reference>
<gene>
    <name evidence="4" type="ORF">BOH66_04980</name>
</gene>
<evidence type="ECO:0000313" key="4">
    <source>
        <dbReference type="EMBL" id="APZ33690.1"/>
    </source>
</evidence>
<dbReference type="Pfam" id="PF01841">
    <property type="entry name" value="Transglut_core"/>
    <property type="match status" value="1"/>
</dbReference>
<dbReference type="Gene3D" id="3.10.620.30">
    <property type="match status" value="1"/>
</dbReference>
<evidence type="ECO:0000259" key="3">
    <source>
        <dbReference type="SMART" id="SM00460"/>
    </source>
</evidence>
<feature type="transmembrane region" description="Helical" evidence="2">
    <location>
        <begin position="35"/>
        <end position="53"/>
    </location>
</feature>
<organism evidence="4 5">
    <name type="scientific">Microbacterium aurum</name>
    <dbReference type="NCBI Taxonomy" id="36805"/>
    <lineage>
        <taxon>Bacteria</taxon>
        <taxon>Bacillati</taxon>
        <taxon>Actinomycetota</taxon>
        <taxon>Actinomycetes</taxon>
        <taxon>Micrococcales</taxon>
        <taxon>Microbacteriaceae</taxon>
        <taxon>Microbacterium</taxon>
    </lineage>
</organism>
<keyword evidence="2" id="KW-1133">Transmembrane helix</keyword>
<dbReference type="STRING" id="36805.BOH66_04980"/>